<feature type="region of interest" description="Disordered" evidence="8">
    <location>
        <begin position="1"/>
        <end position="35"/>
    </location>
</feature>
<feature type="compositionally biased region" description="Basic residues" evidence="8">
    <location>
        <begin position="16"/>
        <end position="27"/>
    </location>
</feature>
<comment type="caution">
    <text evidence="10">The sequence shown here is derived from an EMBL/GenBank/DDBJ whole genome shotgun (WGS) entry which is preliminary data.</text>
</comment>
<dbReference type="CDD" id="cd06261">
    <property type="entry name" value="TM_PBP2"/>
    <property type="match status" value="1"/>
</dbReference>
<evidence type="ECO:0000313" key="11">
    <source>
        <dbReference type="Proteomes" id="UP000031972"/>
    </source>
</evidence>
<dbReference type="Gene3D" id="1.10.3720.10">
    <property type="entry name" value="MetI-like"/>
    <property type="match status" value="1"/>
</dbReference>
<dbReference type="InterPro" id="IPR035906">
    <property type="entry name" value="MetI-like_sf"/>
</dbReference>
<feature type="transmembrane region" description="Helical" evidence="7">
    <location>
        <begin position="45"/>
        <end position="65"/>
    </location>
</feature>
<keyword evidence="5 7" id="KW-1133">Transmembrane helix</keyword>
<dbReference type="EMBL" id="JXRR01000008">
    <property type="protein sequence ID" value="KIL51057.1"/>
    <property type="molecule type" value="Genomic_DNA"/>
</dbReference>
<evidence type="ECO:0000256" key="3">
    <source>
        <dbReference type="ARBA" id="ARBA00022475"/>
    </source>
</evidence>
<organism evidence="10 11">
    <name type="scientific">Jeotgalibacillus campisalis</name>
    <dbReference type="NCBI Taxonomy" id="220754"/>
    <lineage>
        <taxon>Bacteria</taxon>
        <taxon>Bacillati</taxon>
        <taxon>Bacillota</taxon>
        <taxon>Bacilli</taxon>
        <taxon>Bacillales</taxon>
        <taxon>Caryophanaceae</taxon>
        <taxon>Jeotgalibacillus</taxon>
    </lineage>
</organism>
<accession>A0A0C2VQ85</accession>
<evidence type="ECO:0000256" key="5">
    <source>
        <dbReference type="ARBA" id="ARBA00022989"/>
    </source>
</evidence>
<keyword evidence="11" id="KW-1185">Reference proteome</keyword>
<feature type="transmembrane region" description="Helical" evidence="7">
    <location>
        <begin position="197"/>
        <end position="219"/>
    </location>
</feature>
<feature type="transmembrane region" description="Helical" evidence="7">
    <location>
        <begin position="108"/>
        <end position="131"/>
    </location>
</feature>
<sequence>MLQHNEQLNDPGVHEKVKKGKRNKKPKEKKERTSFKKGLQQWREVFPFLIVGLLGTACFVIYPLFKGIVMSFQEYSIMPGADSPWVGIENYARAFQDPTFGYAVRNTFLNTVVTVPINWFLGIFFAVLINMQFIKYKITFRTLYYLPIITSWIVVAFLFRYLFAAGDGGFINYILYTQLGLIDEPISWLQNQWTAMFVIWTFHIWKTVGWTVVIYLAALQGVPKSLYEAARIDGANALNLFRHVTIPMLAPITIFVVINLVMGAFNIFPQVYFITGGGPMHQTEVLQSMIFNEAFTNMNFGYSSAVGVMMGLTIFILTWTQQKKIGKQKFY</sequence>
<dbReference type="PANTHER" id="PTHR30193:SF37">
    <property type="entry name" value="INNER MEMBRANE ABC TRANSPORTER PERMEASE PROTEIN YCJO"/>
    <property type="match status" value="1"/>
</dbReference>
<evidence type="ECO:0000256" key="8">
    <source>
        <dbReference type="SAM" id="MobiDB-lite"/>
    </source>
</evidence>
<evidence type="ECO:0000256" key="2">
    <source>
        <dbReference type="ARBA" id="ARBA00022448"/>
    </source>
</evidence>
<gene>
    <name evidence="10" type="ORF">KR50_09380</name>
</gene>
<dbReference type="GO" id="GO:0055085">
    <property type="term" value="P:transmembrane transport"/>
    <property type="evidence" value="ECO:0007669"/>
    <property type="project" value="InterPro"/>
</dbReference>
<dbReference type="SUPFAM" id="SSF161098">
    <property type="entry name" value="MetI-like"/>
    <property type="match status" value="1"/>
</dbReference>
<keyword evidence="2 7" id="KW-0813">Transport</keyword>
<comment type="similarity">
    <text evidence="7">Belongs to the binding-protein-dependent transport system permease family.</text>
</comment>
<dbReference type="RefSeq" id="WP_052476765.1">
    <property type="nucleotide sequence ID" value="NZ_JXRR01000008.1"/>
</dbReference>
<keyword evidence="3" id="KW-1003">Cell membrane</keyword>
<dbReference type="GO" id="GO:0005886">
    <property type="term" value="C:plasma membrane"/>
    <property type="evidence" value="ECO:0007669"/>
    <property type="project" value="UniProtKB-SubCell"/>
</dbReference>
<keyword evidence="4 7" id="KW-0812">Transmembrane</keyword>
<dbReference type="Pfam" id="PF00528">
    <property type="entry name" value="BPD_transp_1"/>
    <property type="match status" value="1"/>
</dbReference>
<feature type="transmembrane region" description="Helical" evidence="7">
    <location>
        <begin position="143"/>
        <end position="163"/>
    </location>
</feature>
<comment type="subcellular location">
    <subcellularLocation>
        <location evidence="1 7">Cell membrane</location>
        <topology evidence="1 7">Multi-pass membrane protein</topology>
    </subcellularLocation>
</comment>
<evidence type="ECO:0000256" key="1">
    <source>
        <dbReference type="ARBA" id="ARBA00004651"/>
    </source>
</evidence>
<protein>
    <recommendedName>
        <fullName evidence="9">ABC transmembrane type-1 domain-containing protein</fullName>
    </recommendedName>
</protein>
<evidence type="ECO:0000256" key="6">
    <source>
        <dbReference type="ARBA" id="ARBA00023136"/>
    </source>
</evidence>
<dbReference type="PATRIC" id="fig|220754.4.peg.956"/>
<dbReference type="Proteomes" id="UP000031972">
    <property type="component" value="Unassembled WGS sequence"/>
</dbReference>
<feature type="domain" description="ABC transmembrane type-1" evidence="9">
    <location>
        <begin position="104"/>
        <end position="321"/>
    </location>
</feature>
<dbReference type="AlphaFoldDB" id="A0A0C2VQ85"/>
<reference evidence="10 11" key="1">
    <citation type="submission" date="2015-01" db="EMBL/GenBank/DDBJ databases">
        <title>Jeotgalibacillus campisalis genome sequencing.</title>
        <authorList>
            <person name="Goh K.M."/>
            <person name="Chan K.-G."/>
            <person name="Yaakop A.S."/>
            <person name="Ee R."/>
            <person name="Gan H.M."/>
            <person name="Chan C.S."/>
        </authorList>
    </citation>
    <scope>NUCLEOTIDE SEQUENCE [LARGE SCALE GENOMIC DNA]</scope>
    <source>
        <strain evidence="10 11">SF-57</strain>
    </source>
</reference>
<dbReference type="InterPro" id="IPR000515">
    <property type="entry name" value="MetI-like"/>
</dbReference>
<evidence type="ECO:0000259" key="9">
    <source>
        <dbReference type="PROSITE" id="PS50928"/>
    </source>
</evidence>
<evidence type="ECO:0000256" key="4">
    <source>
        <dbReference type="ARBA" id="ARBA00022692"/>
    </source>
</evidence>
<dbReference type="InterPro" id="IPR051393">
    <property type="entry name" value="ABC_transporter_permease"/>
</dbReference>
<dbReference type="PROSITE" id="PS50928">
    <property type="entry name" value="ABC_TM1"/>
    <property type="match status" value="1"/>
</dbReference>
<keyword evidence="6 7" id="KW-0472">Membrane</keyword>
<evidence type="ECO:0000256" key="7">
    <source>
        <dbReference type="RuleBase" id="RU363032"/>
    </source>
</evidence>
<proteinExistence type="inferred from homology"/>
<feature type="transmembrane region" description="Helical" evidence="7">
    <location>
        <begin position="300"/>
        <end position="319"/>
    </location>
</feature>
<dbReference type="OrthoDB" id="9785347at2"/>
<feature type="transmembrane region" description="Helical" evidence="7">
    <location>
        <begin position="240"/>
        <end position="262"/>
    </location>
</feature>
<evidence type="ECO:0000313" key="10">
    <source>
        <dbReference type="EMBL" id="KIL51057.1"/>
    </source>
</evidence>
<name>A0A0C2VQ85_9BACL</name>
<dbReference type="PANTHER" id="PTHR30193">
    <property type="entry name" value="ABC TRANSPORTER PERMEASE PROTEIN"/>
    <property type="match status" value="1"/>
</dbReference>